<dbReference type="Gene3D" id="3.30.559.10">
    <property type="entry name" value="Chloramphenicol acetyltransferase-like domain"/>
    <property type="match status" value="1"/>
</dbReference>
<dbReference type="RefSeq" id="WP_006865332.1">
    <property type="nucleotide sequence ID" value="NZ_BAHE01000006.1"/>
</dbReference>
<sequence>MSVTLQSSRVSPGFGIPGSLTVRLRPHLRGGRIVEWELGDPAGVARAARRWGDGVSFLQSDHLATMADKRSDGQPHHGFLLAAARFDGPLDETAMSGALTAFVRRHEEQRAHYRSGDSGPERWVAPPEAFEFRVAERAGEALVVDDADLGPWVGRRASETARAELIPGTWCAAAVDPNPSVDAFTFFFATDHAHGDGYSSALALSEIVALYRERSAGVPAGLGPAGAFGDSITAERAAATALTSDDERVALWRDALSTNDGRPPRCPLELGLTDGAPQPAVAIEHWLLTPEQLAHCDTRLAETAGGFAGLLYAALATHHRESSGETRFFVSTVLANRGAGHERTQGWLCNFAPVIVDSPQGSGTSFDELVRIATESVRAARRAASVPAHGVLGLLAGEGVFKGLDGSPYMVSYTDVRRLGLGDDPNLSTMQTSSGVGPTRNANLWFTRSEAGLVVRSHVPDNAVARNSILGLIERIESIVTDYAASAPAPEPTPDAPTPDTPTPDTPSADPRRSTRSVR</sequence>
<dbReference type="Gene3D" id="3.30.559.30">
    <property type="entry name" value="Nonribosomal peptide synthetase, condensation domain"/>
    <property type="match status" value="1"/>
</dbReference>
<dbReference type="AlphaFoldDB" id="K6WI92"/>
<comment type="caution">
    <text evidence="2">The sequence shown here is derived from an EMBL/GenBank/DDBJ whole genome shotgun (WGS) entry which is preliminary data.</text>
</comment>
<keyword evidence="3" id="KW-1185">Reference proteome</keyword>
<gene>
    <name evidence="2" type="ORF">GONAM_06_01700</name>
</gene>
<evidence type="ECO:0000313" key="3">
    <source>
        <dbReference type="Proteomes" id="UP000035058"/>
    </source>
</evidence>
<keyword evidence="2" id="KW-0012">Acyltransferase</keyword>
<feature type="compositionally biased region" description="Pro residues" evidence="1">
    <location>
        <begin position="489"/>
        <end position="505"/>
    </location>
</feature>
<dbReference type="Proteomes" id="UP000035058">
    <property type="component" value="Unassembled WGS sequence"/>
</dbReference>
<evidence type="ECO:0000313" key="2">
    <source>
        <dbReference type="EMBL" id="GAB99060.1"/>
    </source>
</evidence>
<protein>
    <submittedName>
        <fullName evidence="2">Putative acyltransferase</fullName>
    </submittedName>
</protein>
<keyword evidence="2" id="KW-0808">Transferase</keyword>
<feature type="region of interest" description="Disordered" evidence="1">
    <location>
        <begin position="483"/>
        <end position="519"/>
    </location>
</feature>
<dbReference type="SUPFAM" id="SSF52777">
    <property type="entry name" value="CoA-dependent acyltransferases"/>
    <property type="match status" value="2"/>
</dbReference>
<name>K6WI92_9ACTN</name>
<accession>K6WI92</accession>
<reference evidence="2 3" key="1">
    <citation type="submission" date="2012-08" db="EMBL/GenBank/DDBJ databases">
        <title>Whole genome shotgun sequence of Gordonia namibiensis NBRC 108229.</title>
        <authorList>
            <person name="Isaki-Nakamura S."/>
            <person name="Hosoyama A."/>
            <person name="Tsuchikane K."/>
            <person name="Katsumata H."/>
            <person name="Baba S."/>
            <person name="Yamazaki S."/>
            <person name="Fujita N."/>
        </authorList>
    </citation>
    <scope>NUCLEOTIDE SEQUENCE [LARGE SCALE GENOMIC DNA]</scope>
    <source>
        <strain evidence="2 3">NBRC 108229</strain>
    </source>
</reference>
<dbReference type="EMBL" id="BAHE01000006">
    <property type="protein sequence ID" value="GAB99060.1"/>
    <property type="molecule type" value="Genomic_DNA"/>
</dbReference>
<proteinExistence type="predicted"/>
<organism evidence="2 3">
    <name type="scientific">Gordonia namibiensis NBRC 108229</name>
    <dbReference type="NCBI Taxonomy" id="1208314"/>
    <lineage>
        <taxon>Bacteria</taxon>
        <taxon>Bacillati</taxon>
        <taxon>Actinomycetota</taxon>
        <taxon>Actinomycetes</taxon>
        <taxon>Mycobacteriales</taxon>
        <taxon>Gordoniaceae</taxon>
        <taxon>Gordonia</taxon>
    </lineage>
</organism>
<dbReference type="GO" id="GO:0016746">
    <property type="term" value="F:acyltransferase activity"/>
    <property type="evidence" value="ECO:0007669"/>
    <property type="project" value="UniProtKB-KW"/>
</dbReference>
<evidence type="ECO:0000256" key="1">
    <source>
        <dbReference type="SAM" id="MobiDB-lite"/>
    </source>
</evidence>
<dbReference type="InterPro" id="IPR023213">
    <property type="entry name" value="CAT-like_dom_sf"/>
</dbReference>